<sequence length="145" mass="16062">MAQGPLSYSWLSFPFYAPLSGSVTQDLSNHLYQGVPEIEVAVITEAGSFGSQLGALTKVVLELAERVVPGYDETKAETLGALKANPEDASEAKTPLEQLIVLDALVDEIKKRHRQAAERDARRALEQLKRFDEKRYASFVKSLNR</sequence>
<dbReference type="RefSeq" id="WP_183566922.1">
    <property type="nucleotide sequence ID" value="NZ_JACHOP010000004.1"/>
</dbReference>
<dbReference type="EMBL" id="JACHOP010000004">
    <property type="protein sequence ID" value="MBB5756693.1"/>
    <property type="molecule type" value="Genomic_DNA"/>
</dbReference>
<organism evidence="1 2">
    <name type="scientific">Methylorubrum rhodinum</name>
    <dbReference type="NCBI Taxonomy" id="29428"/>
    <lineage>
        <taxon>Bacteria</taxon>
        <taxon>Pseudomonadati</taxon>
        <taxon>Pseudomonadota</taxon>
        <taxon>Alphaproteobacteria</taxon>
        <taxon>Hyphomicrobiales</taxon>
        <taxon>Methylobacteriaceae</taxon>
        <taxon>Methylorubrum</taxon>
    </lineage>
</organism>
<dbReference type="AlphaFoldDB" id="A0A840ZIL0"/>
<evidence type="ECO:0000313" key="2">
    <source>
        <dbReference type="Proteomes" id="UP000583454"/>
    </source>
</evidence>
<evidence type="ECO:0000313" key="1">
    <source>
        <dbReference type="EMBL" id="MBB5756693.1"/>
    </source>
</evidence>
<gene>
    <name evidence="1" type="ORF">HNR00_001393</name>
</gene>
<name>A0A840ZIL0_9HYPH</name>
<reference evidence="1 2" key="1">
    <citation type="submission" date="2020-08" db="EMBL/GenBank/DDBJ databases">
        <title>Genomic Encyclopedia of Type Strains, Phase IV (KMG-IV): sequencing the most valuable type-strain genomes for metagenomic binning, comparative biology and taxonomic classification.</title>
        <authorList>
            <person name="Goeker M."/>
        </authorList>
    </citation>
    <scope>NUCLEOTIDE SEQUENCE [LARGE SCALE GENOMIC DNA]</scope>
    <source>
        <strain evidence="1 2">DSM 2163</strain>
    </source>
</reference>
<accession>A0A840ZIL0</accession>
<proteinExistence type="predicted"/>
<keyword evidence="2" id="KW-1185">Reference proteome</keyword>
<comment type="caution">
    <text evidence="1">The sequence shown here is derived from an EMBL/GenBank/DDBJ whole genome shotgun (WGS) entry which is preliminary data.</text>
</comment>
<dbReference type="Proteomes" id="UP000583454">
    <property type="component" value="Unassembled WGS sequence"/>
</dbReference>
<protein>
    <submittedName>
        <fullName evidence="1">Uncharacterized protein</fullName>
    </submittedName>
</protein>